<feature type="transmembrane region" description="Helical" evidence="1">
    <location>
        <begin position="122"/>
        <end position="141"/>
    </location>
</feature>
<reference evidence="2 3" key="1">
    <citation type="submission" date="2024-03" db="EMBL/GenBank/DDBJ databases">
        <title>Human intestinal bacterial collection.</title>
        <authorList>
            <person name="Pauvert C."/>
            <person name="Hitch T.C.A."/>
            <person name="Clavel T."/>
        </authorList>
    </citation>
    <scope>NUCLEOTIDE SEQUENCE [LARGE SCALE GENOMIC DNA]</scope>
    <source>
        <strain evidence="2 3">CLA-JM-H38</strain>
    </source>
</reference>
<feature type="transmembrane region" description="Helical" evidence="1">
    <location>
        <begin position="12"/>
        <end position="33"/>
    </location>
</feature>
<keyword evidence="3" id="KW-1185">Reference proteome</keyword>
<comment type="caution">
    <text evidence="2">The sequence shown here is derived from an EMBL/GenBank/DDBJ whole genome shotgun (WGS) entry which is preliminary data.</text>
</comment>
<gene>
    <name evidence="2" type="ORF">WMO39_08605</name>
</gene>
<evidence type="ECO:0000313" key="2">
    <source>
        <dbReference type="EMBL" id="MEQ2470380.1"/>
    </source>
</evidence>
<feature type="transmembrane region" description="Helical" evidence="1">
    <location>
        <begin position="97"/>
        <end position="116"/>
    </location>
</feature>
<proteinExistence type="predicted"/>
<feature type="transmembrane region" description="Helical" evidence="1">
    <location>
        <begin position="39"/>
        <end position="60"/>
    </location>
</feature>
<dbReference type="RefSeq" id="WP_101105841.1">
    <property type="nucleotide sequence ID" value="NZ_JBBMEZ010000023.1"/>
</dbReference>
<evidence type="ECO:0000313" key="3">
    <source>
        <dbReference type="Proteomes" id="UP001490816"/>
    </source>
</evidence>
<keyword evidence="1" id="KW-0812">Transmembrane</keyword>
<keyword evidence="1" id="KW-0472">Membrane</keyword>
<evidence type="ECO:0000256" key="1">
    <source>
        <dbReference type="SAM" id="Phobius"/>
    </source>
</evidence>
<sequence>MNKSVRKLMLNFLISVVFAVLASLVLLLIPLNSGGERNVLLILTGAFFWLFFIISQVSFWQANNLRKTILKCSKKRKVKKPDDSLGIISFCKNKPACIADGILIISVIILVIVLCFNMKNPWLIITDVSFLFLSFNLHCMLNGRNFQYIRCFEKSIESKER</sequence>
<dbReference type="Proteomes" id="UP001490816">
    <property type="component" value="Unassembled WGS sequence"/>
</dbReference>
<organism evidence="2 3">
    <name type="scientific">Ruminococcoides intestinale</name>
    <dbReference type="NCBI Taxonomy" id="3133162"/>
    <lineage>
        <taxon>Bacteria</taxon>
        <taxon>Bacillati</taxon>
        <taxon>Bacillota</taxon>
        <taxon>Clostridia</taxon>
        <taxon>Eubacteriales</taxon>
        <taxon>Oscillospiraceae</taxon>
        <taxon>Ruminococcoides</taxon>
    </lineage>
</organism>
<dbReference type="EMBL" id="JBBMEZ010000023">
    <property type="protein sequence ID" value="MEQ2470380.1"/>
    <property type="molecule type" value="Genomic_DNA"/>
</dbReference>
<protein>
    <submittedName>
        <fullName evidence="2">Uncharacterized protein</fullName>
    </submittedName>
</protein>
<keyword evidence="1" id="KW-1133">Transmembrane helix</keyword>
<name>A0ABV1FAH2_9FIRM</name>
<accession>A0ABV1FAH2</accession>